<evidence type="ECO:0000256" key="9">
    <source>
        <dbReference type="ARBA" id="ARBA00023128"/>
    </source>
</evidence>
<sequence>MIRAVSVAFLAMAVAYACSSAASNMFWSGSSLRPVLEDAISTLSGSPAFQGILVWLIPALVSLMSFGVYKIYLHLHEKIHKLFFRSVTIKNADENYVTVLNFISKRCEMTTAHHVAETYKKKNKTWKDHMQEWRTGQSSEERKFSFRPSDSKGTMATLFYKGRRIIMTRTLGSTITVGWERKPMEMESLTLTVWGSNHQILLDLLQDALDDAREEQRDELNVWVLGDSWMGGWEKAMSKKLRSSDSVILDGDMSKDLVDDARKFQASAEWYMDRGIPYGPPGTGKTSFVQVLAGQLKLDMCMLNLADTSITDAGLASALRETPKNSLIMIEDIDAIFVERKKQGTGDSSGGGKGVTFSGLLNALDGVASQEGRLLVMTTNHIERLDPALIRPGRIDRKVEVDNASKGQARAMFLRFYENEVSLAEEFAKKIPDKELSMAAIQGHLLANRDRPEAAVESVHSLLDAKGVVTDEGMPVWEHLRRVGLEQFAFAFEHFGYFTKGDFENLSMDVVRSLVLDLRWDKKTEKRFERLLEKEEMLMRDYLLCDVRSVKDLCGVAGRKSTEADGVLRVIAPNGKGLCSVFQLKWLLQCYEECDDEAVILAAAGELVKGREVGEEGGWMTAYDFCRRSGDDKIVECAWELEENGKELARSFVGDGGDKDKLKDAGFGKMAEEVAAALDGDEKSAQWIKAKWATVDFLYAKREFVKRYRDVRGGLEFARKITRGNGGGKFGFGEVEAYLDGHKDGEEALAGVEEGLVGKKRQEKEKVEPAKEVTGWVVDWLKAGGMDDYKDKFVEQCIMSEEDLVGISDGELVRIFEITKMGERKKLLRMIKAVEGGRGGEEKKIEG</sequence>
<keyword evidence="12" id="KW-0732">Signal</keyword>
<feature type="domain" description="SAM" evidence="13">
    <location>
        <begin position="777"/>
        <end position="837"/>
    </location>
</feature>
<dbReference type="InterPro" id="IPR003593">
    <property type="entry name" value="AAA+_ATPase"/>
</dbReference>
<feature type="signal peptide" evidence="12">
    <location>
        <begin position="1"/>
        <end position="17"/>
    </location>
</feature>
<dbReference type="CDD" id="cd09487">
    <property type="entry name" value="SAM_superfamily"/>
    <property type="match status" value="1"/>
</dbReference>
<evidence type="ECO:0000256" key="4">
    <source>
        <dbReference type="ARBA" id="ARBA00022741"/>
    </source>
</evidence>
<name>A0ABQ6MSI5_9STRA</name>
<evidence type="ECO:0000256" key="10">
    <source>
        <dbReference type="ARBA" id="ARBA00023136"/>
    </source>
</evidence>
<evidence type="ECO:0000256" key="12">
    <source>
        <dbReference type="SAM" id="SignalP"/>
    </source>
</evidence>
<feature type="chain" id="PRO_5047322512" description="SAM domain-containing protein" evidence="12">
    <location>
        <begin position="18"/>
        <end position="847"/>
    </location>
</feature>
<keyword evidence="15" id="KW-1185">Reference proteome</keyword>
<evidence type="ECO:0000256" key="11">
    <source>
        <dbReference type="ARBA" id="ARBA00048778"/>
    </source>
</evidence>
<protein>
    <recommendedName>
        <fullName evidence="13">SAM domain-containing protein</fullName>
    </recommendedName>
</protein>
<keyword evidence="8" id="KW-1133">Transmembrane helix</keyword>
<dbReference type="SUPFAM" id="SSF52540">
    <property type="entry name" value="P-loop containing nucleoside triphosphate hydrolases"/>
    <property type="match status" value="1"/>
</dbReference>
<keyword evidence="10" id="KW-0472">Membrane</keyword>
<keyword evidence="6" id="KW-0378">Hydrolase</keyword>
<dbReference type="InterPro" id="IPR050747">
    <property type="entry name" value="Mitochondrial_chaperone_BCS1"/>
</dbReference>
<keyword evidence="4" id="KW-0547">Nucleotide-binding</keyword>
<evidence type="ECO:0000313" key="15">
    <source>
        <dbReference type="Proteomes" id="UP001165060"/>
    </source>
</evidence>
<dbReference type="Pfam" id="PF25426">
    <property type="entry name" value="AAA_lid_BCS1"/>
    <property type="match status" value="1"/>
</dbReference>
<dbReference type="InterPro" id="IPR027417">
    <property type="entry name" value="P-loop_NTPase"/>
</dbReference>
<proteinExistence type="inferred from homology"/>
<evidence type="ECO:0000256" key="8">
    <source>
        <dbReference type="ARBA" id="ARBA00022989"/>
    </source>
</evidence>
<dbReference type="PROSITE" id="PS51257">
    <property type="entry name" value="PROKAR_LIPOPROTEIN"/>
    <property type="match status" value="1"/>
</dbReference>
<comment type="catalytic activity">
    <reaction evidence="11">
        <text>ATP + H2O = ADP + phosphate + H(+)</text>
        <dbReference type="Rhea" id="RHEA:13065"/>
        <dbReference type="ChEBI" id="CHEBI:15377"/>
        <dbReference type="ChEBI" id="CHEBI:15378"/>
        <dbReference type="ChEBI" id="CHEBI:30616"/>
        <dbReference type="ChEBI" id="CHEBI:43474"/>
        <dbReference type="ChEBI" id="CHEBI:456216"/>
    </reaction>
    <physiologicalReaction direction="left-to-right" evidence="11">
        <dbReference type="Rhea" id="RHEA:13066"/>
    </physiologicalReaction>
</comment>
<dbReference type="Gene3D" id="3.40.50.300">
    <property type="entry name" value="P-loop containing nucleotide triphosphate hydrolases"/>
    <property type="match status" value="1"/>
</dbReference>
<dbReference type="PROSITE" id="PS00674">
    <property type="entry name" value="AAA"/>
    <property type="match status" value="1"/>
</dbReference>
<keyword evidence="9" id="KW-0496">Mitochondrion</keyword>
<keyword evidence="5" id="KW-0999">Mitochondrion inner membrane</keyword>
<organism evidence="14 15">
    <name type="scientific">Tetraparma gracilis</name>
    <dbReference type="NCBI Taxonomy" id="2962635"/>
    <lineage>
        <taxon>Eukaryota</taxon>
        <taxon>Sar</taxon>
        <taxon>Stramenopiles</taxon>
        <taxon>Ochrophyta</taxon>
        <taxon>Bolidophyceae</taxon>
        <taxon>Parmales</taxon>
        <taxon>Triparmaceae</taxon>
        <taxon>Tetraparma</taxon>
    </lineage>
</organism>
<dbReference type="SMART" id="SM01024">
    <property type="entry name" value="BCS1_N"/>
    <property type="match status" value="1"/>
</dbReference>
<dbReference type="InterPro" id="IPR057495">
    <property type="entry name" value="AAA_lid_BCS1"/>
</dbReference>
<dbReference type="InterPro" id="IPR014851">
    <property type="entry name" value="BCS1_N"/>
</dbReference>
<evidence type="ECO:0000313" key="14">
    <source>
        <dbReference type="EMBL" id="GMI32341.1"/>
    </source>
</evidence>
<keyword evidence="7" id="KW-0067">ATP-binding</keyword>
<comment type="subcellular location">
    <subcellularLocation>
        <location evidence="1">Mitochondrion inner membrane</location>
        <topology evidence="1">Single-pass membrane protein</topology>
    </subcellularLocation>
</comment>
<accession>A0ABQ6MSI5</accession>
<evidence type="ECO:0000256" key="1">
    <source>
        <dbReference type="ARBA" id="ARBA00004434"/>
    </source>
</evidence>
<reference evidence="14 15" key="1">
    <citation type="journal article" date="2023" name="Commun. Biol.">
        <title>Genome analysis of Parmales, the sister group of diatoms, reveals the evolutionary specialization of diatoms from phago-mixotrophs to photoautotrophs.</title>
        <authorList>
            <person name="Ban H."/>
            <person name="Sato S."/>
            <person name="Yoshikawa S."/>
            <person name="Yamada K."/>
            <person name="Nakamura Y."/>
            <person name="Ichinomiya M."/>
            <person name="Sato N."/>
            <person name="Blanc-Mathieu R."/>
            <person name="Endo H."/>
            <person name="Kuwata A."/>
            <person name="Ogata H."/>
        </authorList>
    </citation>
    <scope>NUCLEOTIDE SEQUENCE [LARGE SCALE GENOMIC DNA]</scope>
</reference>
<dbReference type="Pfam" id="PF08740">
    <property type="entry name" value="BCS1_N"/>
    <property type="match status" value="1"/>
</dbReference>
<dbReference type="PROSITE" id="PS50105">
    <property type="entry name" value="SAM_DOMAIN"/>
    <property type="match status" value="1"/>
</dbReference>
<dbReference type="SMART" id="SM00382">
    <property type="entry name" value="AAA"/>
    <property type="match status" value="1"/>
</dbReference>
<evidence type="ECO:0000256" key="6">
    <source>
        <dbReference type="ARBA" id="ARBA00022801"/>
    </source>
</evidence>
<dbReference type="SUPFAM" id="SSF47769">
    <property type="entry name" value="SAM/Pointed domain"/>
    <property type="match status" value="1"/>
</dbReference>
<evidence type="ECO:0000256" key="2">
    <source>
        <dbReference type="ARBA" id="ARBA00007448"/>
    </source>
</evidence>
<dbReference type="InterPro" id="IPR013761">
    <property type="entry name" value="SAM/pointed_sf"/>
</dbReference>
<keyword evidence="3" id="KW-0812">Transmembrane</keyword>
<dbReference type="Pfam" id="PF00536">
    <property type="entry name" value="SAM_1"/>
    <property type="match status" value="1"/>
</dbReference>
<comment type="caution">
    <text evidence="14">The sequence shown here is derived from an EMBL/GenBank/DDBJ whole genome shotgun (WGS) entry which is preliminary data.</text>
</comment>
<dbReference type="InterPro" id="IPR001660">
    <property type="entry name" value="SAM"/>
</dbReference>
<dbReference type="Gene3D" id="1.10.150.50">
    <property type="entry name" value="Transcription Factor, Ets-1"/>
    <property type="match status" value="1"/>
</dbReference>
<evidence type="ECO:0000256" key="7">
    <source>
        <dbReference type="ARBA" id="ARBA00022840"/>
    </source>
</evidence>
<evidence type="ECO:0000256" key="3">
    <source>
        <dbReference type="ARBA" id="ARBA00022692"/>
    </source>
</evidence>
<comment type="similarity">
    <text evidence="2">Belongs to the AAA ATPase family. BCS1 subfamily.</text>
</comment>
<dbReference type="Pfam" id="PF00004">
    <property type="entry name" value="AAA"/>
    <property type="match status" value="1"/>
</dbReference>
<dbReference type="EMBL" id="BRYB01001734">
    <property type="protein sequence ID" value="GMI32341.1"/>
    <property type="molecule type" value="Genomic_DNA"/>
</dbReference>
<dbReference type="Proteomes" id="UP001165060">
    <property type="component" value="Unassembled WGS sequence"/>
</dbReference>
<gene>
    <name evidence="14" type="ORF">TeGR_g4754</name>
</gene>
<evidence type="ECO:0000259" key="13">
    <source>
        <dbReference type="PROSITE" id="PS50105"/>
    </source>
</evidence>
<dbReference type="InterPro" id="IPR003960">
    <property type="entry name" value="ATPase_AAA_CS"/>
</dbReference>
<evidence type="ECO:0000256" key="5">
    <source>
        <dbReference type="ARBA" id="ARBA00022792"/>
    </source>
</evidence>
<dbReference type="InterPro" id="IPR003959">
    <property type="entry name" value="ATPase_AAA_core"/>
</dbReference>
<dbReference type="PANTHER" id="PTHR23070">
    <property type="entry name" value="BCS1 AAA-TYPE ATPASE"/>
    <property type="match status" value="1"/>
</dbReference>